<protein>
    <submittedName>
        <fullName evidence="1">Uncharacterized protein</fullName>
    </submittedName>
</protein>
<sequence>MVNTETETVDNATLPVDIWAGYDDDFALSGFGGSLVATSGGEVASDVMDDVQAEMLTTIVDPNYTGTAVQAATNVVGIVNAGTAPYYAINLDSDGALLNVTCAFKIVQQQ</sequence>
<organism evidence="1">
    <name type="scientific">marine sediment metagenome</name>
    <dbReference type="NCBI Taxonomy" id="412755"/>
    <lineage>
        <taxon>unclassified sequences</taxon>
        <taxon>metagenomes</taxon>
        <taxon>ecological metagenomes</taxon>
    </lineage>
</organism>
<dbReference type="EMBL" id="LAZR01027723">
    <property type="protein sequence ID" value="KKL64847.1"/>
    <property type="molecule type" value="Genomic_DNA"/>
</dbReference>
<proteinExistence type="predicted"/>
<accession>A0A0F9GNZ5</accession>
<dbReference type="AlphaFoldDB" id="A0A0F9GNZ5"/>
<comment type="caution">
    <text evidence="1">The sequence shown here is derived from an EMBL/GenBank/DDBJ whole genome shotgun (WGS) entry which is preliminary data.</text>
</comment>
<reference evidence="1" key="1">
    <citation type="journal article" date="2015" name="Nature">
        <title>Complex archaea that bridge the gap between prokaryotes and eukaryotes.</title>
        <authorList>
            <person name="Spang A."/>
            <person name="Saw J.H."/>
            <person name="Jorgensen S.L."/>
            <person name="Zaremba-Niedzwiedzka K."/>
            <person name="Martijn J."/>
            <person name="Lind A.E."/>
            <person name="van Eijk R."/>
            <person name="Schleper C."/>
            <person name="Guy L."/>
            <person name="Ettema T.J."/>
        </authorList>
    </citation>
    <scope>NUCLEOTIDE SEQUENCE</scope>
</reference>
<name>A0A0F9GNZ5_9ZZZZ</name>
<evidence type="ECO:0000313" key="1">
    <source>
        <dbReference type="EMBL" id="KKL64847.1"/>
    </source>
</evidence>
<gene>
    <name evidence="1" type="ORF">LCGC14_2160890</name>
</gene>